<proteinExistence type="predicted"/>
<dbReference type="PANTHER" id="PTHR11851">
    <property type="entry name" value="METALLOPROTEASE"/>
    <property type="match status" value="1"/>
</dbReference>
<dbReference type="InterPro" id="IPR011249">
    <property type="entry name" value="Metalloenz_LuxS/M16"/>
</dbReference>
<dbReference type="InterPro" id="IPR050361">
    <property type="entry name" value="MPP/UQCRC_Complex"/>
</dbReference>
<reference evidence="2" key="1">
    <citation type="submission" date="2018-05" db="EMBL/GenBank/DDBJ databases">
        <authorList>
            <person name="Lanie J.A."/>
            <person name="Ng W.-L."/>
            <person name="Kazmierczak K.M."/>
            <person name="Andrzejewski T.M."/>
            <person name="Davidsen T.M."/>
            <person name="Wayne K.J."/>
            <person name="Tettelin H."/>
            <person name="Glass J.I."/>
            <person name="Rusch D."/>
            <person name="Podicherti R."/>
            <person name="Tsui H.-C.T."/>
            <person name="Winkler M.E."/>
        </authorList>
    </citation>
    <scope>NUCLEOTIDE SEQUENCE</scope>
</reference>
<feature type="domain" description="Peptidase M16 C-terminal" evidence="1">
    <location>
        <begin position="206"/>
        <end position="379"/>
    </location>
</feature>
<dbReference type="EMBL" id="UINC01029700">
    <property type="protein sequence ID" value="SVB12859.1"/>
    <property type="molecule type" value="Genomic_DNA"/>
</dbReference>
<dbReference type="AlphaFoldDB" id="A0A382BGX4"/>
<dbReference type="Gene3D" id="3.30.830.10">
    <property type="entry name" value="Metalloenzyme, LuxS/M16 peptidase-like"/>
    <property type="match status" value="2"/>
</dbReference>
<dbReference type="Pfam" id="PF05193">
    <property type="entry name" value="Peptidase_M16_C"/>
    <property type="match status" value="1"/>
</dbReference>
<dbReference type="InterPro" id="IPR007863">
    <property type="entry name" value="Peptidase_M16_C"/>
</dbReference>
<dbReference type="SUPFAM" id="SSF63411">
    <property type="entry name" value="LuxS/MPP-like metallohydrolase"/>
    <property type="match status" value="2"/>
</dbReference>
<protein>
    <recommendedName>
        <fullName evidence="1">Peptidase M16 C-terminal domain-containing protein</fullName>
    </recommendedName>
</protein>
<accession>A0A382BGX4</accession>
<evidence type="ECO:0000313" key="2">
    <source>
        <dbReference type="EMBL" id="SVB12859.1"/>
    </source>
</evidence>
<name>A0A382BGX4_9ZZZZ</name>
<dbReference type="GO" id="GO:0046872">
    <property type="term" value="F:metal ion binding"/>
    <property type="evidence" value="ECO:0007669"/>
    <property type="project" value="InterPro"/>
</dbReference>
<organism evidence="2">
    <name type="scientific">marine metagenome</name>
    <dbReference type="NCBI Taxonomy" id="408172"/>
    <lineage>
        <taxon>unclassified sequences</taxon>
        <taxon>metagenomes</taxon>
        <taxon>ecological metagenomes</taxon>
    </lineage>
</organism>
<sequence length="427" mass="46561">MAWIALVVLLVDPGFAEAQTIPAHPTDLTYDLLDFTPPTSAEHRYELSNGVVVFVVEDHELPLVSVSLLVRTGSYLDPADKVGLASLTGGQMRAGGTTSMSAADFDEQAAFLAAQIGNSIGGTSGGANLGCLTKDLQVCLDLFFDMLRNPGFDAGRFALAKSQSIQQMQRRNDATRGIEGREFGRLMRGSDHFSTSPRTRATVEAITRDDMRAFHRRYYHPGNFIFAVSGDVDTEMMLSELERRLGGWAVVSDPVPTVPKPEFTPEPGLYLVDKPDVNQGRVSLGHLGTTRDDPDRYKLLVMNDILGGGGFSARLLTRVRSDEGLAYSASSSFGVGVYYPGVFQAGFQSRSETVARATAIVLEEIERIRTEPVQEEELRNSIGYFVETFSRNFSSAGSTAGLFANDEYTGRDPSYLTSYRDNIAAVT</sequence>
<feature type="non-terminal residue" evidence="2">
    <location>
        <position position="427"/>
    </location>
</feature>
<evidence type="ECO:0000259" key="1">
    <source>
        <dbReference type="Pfam" id="PF05193"/>
    </source>
</evidence>
<gene>
    <name evidence="2" type="ORF">METZ01_LOCUS165713</name>
</gene>
<dbReference type="PANTHER" id="PTHR11851:SF225">
    <property type="entry name" value="NON-PEPTIDASE HOMOLOG YMXG"/>
    <property type="match status" value="1"/>
</dbReference>